<dbReference type="GO" id="GO:0003700">
    <property type="term" value="F:DNA-binding transcription factor activity"/>
    <property type="evidence" value="ECO:0007669"/>
    <property type="project" value="InterPro"/>
</dbReference>
<proteinExistence type="inferred from homology"/>
<dbReference type="EMBL" id="CP073078">
    <property type="protein sequence ID" value="QUD85953.1"/>
    <property type="molecule type" value="Genomic_DNA"/>
</dbReference>
<keyword evidence="5" id="KW-0804">Transcription</keyword>
<dbReference type="AlphaFoldDB" id="A0A975ISP4"/>
<evidence type="ECO:0000313" key="7">
    <source>
        <dbReference type="EMBL" id="QUD85953.1"/>
    </source>
</evidence>
<protein>
    <submittedName>
        <fullName evidence="7">PLP-dependent aminotransferase family protein</fullName>
    </submittedName>
</protein>
<feature type="domain" description="HTH gntR-type" evidence="6">
    <location>
        <begin position="15"/>
        <end position="83"/>
    </location>
</feature>
<evidence type="ECO:0000313" key="8">
    <source>
        <dbReference type="Proteomes" id="UP000676409"/>
    </source>
</evidence>
<evidence type="ECO:0000256" key="1">
    <source>
        <dbReference type="ARBA" id="ARBA00005384"/>
    </source>
</evidence>
<keyword evidence="2" id="KW-0663">Pyridoxal phosphate</keyword>
<dbReference type="Gene3D" id="3.40.640.10">
    <property type="entry name" value="Type I PLP-dependent aspartate aminotransferase-like (Major domain)"/>
    <property type="match status" value="1"/>
</dbReference>
<sequence length="615" mass="67525">MRTDFLVPLDPNDSLSLQDQVRRGVVRAVVSGDLARGSRAPSSRSLAARLGVSRNTVLLAYQQLVAEGFLIGRERSGLFVAPDMSPRGRGVGEVAGVRGEAKATPWRVRFKTGDPPTATQRTPPDWARYPYPFIDGLIDPSLFPTAEWREASRLGLSPRDVSAWASGQGDADDPMLIEEIRTKILPRRGIFAGPDEVLITLGRQQAISLALDLFADRRSLVVVEEPGYADVREMARRLDARLQHQPVDAHGMIIDDRLAGAEVIVVTPNHHYPTGVTLAPERREALLLRAAEHEAIIVEDDFECETAYFEPSLPALRAMTGGERVVYASSLSSVLEPALRLGFMVADARVIAEARRLRRLSIKHPPLASQRAAAYFLSQGSYDKTMARTGRMLRQRRHALAEALNHYLQRWVSIDPAAGGTSYWVHGPVGVDARSLALEAEQRGVLIEPADVHFQGPSPNNLFRLGVTGVPLERIRAGIEVLAGLIRERISPSFDPTALAPTLRSDEALRAAMAGATLLCKTVYGEPCTIELRPDGSMIGRAGYGNEDQDQGHWWVEGDTWFRQWDSWAYGETSCYRPLIEHGRVQWLNAQGVAVDSAVYVPPGADPSELGDLAP</sequence>
<dbReference type="RefSeq" id="WP_211936005.1">
    <property type="nucleotide sequence ID" value="NZ_CP073078.1"/>
</dbReference>
<dbReference type="InterPro" id="IPR015424">
    <property type="entry name" value="PyrdxlP-dep_Trfase"/>
</dbReference>
<keyword evidence="7" id="KW-0808">Transferase</keyword>
<dbReference type="Pfam" id="PF00155">
    <property type="entry name" value="Aminotran_1_2"/>
    <property type="match status" value="1"/>
</dbReference>
<organism evidence="7 8">
    <name type="scientific">Phenylobacterium montanum</name>
    <dbReference type="NCBI Taxonomy" id="2823693"/>
    <lineage>
        <taxon>Bacteria</taxon>
        <taxon>Pseudomonadati</taxon>
        <taxon>Pseudomonadota</taxon>
        <taxon>Alphaproteobacteria</taxon>
        <taxon>Caulobacterales</taxon>
        <taxon>Caulobacteraceae</taxon>
        <taxon>Phenylobacterium</taxon>
    </lineage>
</organism>
<keyword evidence="8" id="KW-1185">Reference proteome</keyword>
<dbReference type="PROSITE" id="PS50949">
    <property type="entry name" value="HTH_GNTR"/>
    <property type="match status" value="1"/>
</dbReference>
<dbReference type="Gene3D" id="1.10.10.10">
    <property type="entry name" value="Winged helix-like DNA-binding domain superfamily/Winged helix DNA-binding domain"/>
    <property type="match status" value="1"/>
</dbReference>
<dbReference type="InterPro" id="IPR015421">
    <property type="entry name" value="PyrdxlP-dep_Trfase_major"/>
</dbReference>
<dbReference type="CDD" id="cd00609">
    <property type="entry name" value="AAT_like"/>
    <property type="match status" value="1"/>
</dbReference>
<keyword evidence="4" id="KW-0238">DNA-binding</keyword>
<dbReference type="InterPro" id="IPR051446">
    <property type="entry name" value="HTH_trans_reg/aminotransferase"/>
</dbReference>
<accession>A0A975ISP4</accession>
<dbReference type="GO" id="GO:0008483">
    <property type="term" value="F:transaminase activity"/>
    <property type="evidence" value="ECO:0007669"/>
    <property type="project" value="UniProtKB-KW"/>
</dbReference>
<dbReference type="InterPro" id="IPR036390">
    <property type="entry name" value="WH_DNA-bd_sf"/>
</dbReference>
<comment type="similarity">
    <text evidence="1">In the C-terminal section; belongs to the class-I pyridoxal-phosphate-dependent aminotransferase family.</text>
</comment>
<dbReference type="CDD" id="cd07377">
    <property type="entry name" value="WHTH_GntR"/>
    <property type="match status" value="1"/>
</dbReference>
<evidence type="ECO:0000259" key="6">
    <source>
        <dbReference type="PROSITE" id="PS50949"/>
    </source>
</evidence>
<dbReference type="GO" id="GO:0030170">
    <property type="term" value="F:pyridoxal phosphate binding"/>
    <property type="evidence" value="ECO:0007669"/>
    <property type="project" value="InterPro"/>
</dbReference>
<dbReference type="SUPFAM" id="SSF46785">
    <property type="entry name" value="Winged helix' DNA-binding domain"/>
    <property type="match status" value="1"/>
</dbReference>
<dbReference type="InterPro" id="IPR036388">
    <property type="entry name" value="WH-like_DNA-bd_sf"/>
</dbReference>
<dbReference type="Proteomes" id="UP000676409">
    <property type="component" value="Chromosome"/>
</dbReference>
<name>A0A975ISP4_9CAUL</name>
<evidence type="ECO:0000256" key="4">
    <source>
        <dbReference type="ARBA" id="ARBA00023125"/>
    </source>
</evidence>
<dbReference type="PRINTS" id="PR00035">
    <property type="entry name" value="HTHGNTR"/>
</dbReference>
<dbReference type="KEGG" id="caul:KCG34_12630"/>
<dbReference type="Pfam" id="PF00392">
    <property type="entry name" value="GntR"/>
    <property type="match status" value="1"/>
</dbReference>
<dbReference type="GO" id="GO:0003677">
    <property type="term" value="F:DNA binding"/>
    <property type="evidence" value="ECO:0007669"/>
    <property type="project" value="UniProtKB-KW"/>
</dbReference>
<dbReference type="PANTHER" id="PTHR46577:SF2">
    <property type="entry name" value="TRANSCRIPTIONAL REGULATORY PROTEIN"/>
    <property type="match status" value="1"/>
</dbReference>
<keyword evidence="7" id="KW-0032">Aminotransferase</keyword>
<reference evidence="7" key="1">
    <citation type="submission" date="2021-04" db="EMBL/GenBank/DDBJ databases">
        <title>The complete genome sequence of Caulobacter sp. S6.</title>
        <authorList>
            <person name="Tang Y."/>
            <person name="Ouyang W."/>
            <person name="Liu Q."/>
            <person name="Huang B."/>
            <person name="Guo Z."/>
            <person name="Lei P."/>
        </authorList>
    </citation>
    <scope>NUCLEOTIDE SEQUENCE</scope>
    <source>
        <strain evidence="7">S6</strain>
    </source>
</reference>
<evidence type="ECO:0000256" key="3">
    <source>
        <dbReference type="ARBA" id="ARBA00023015"/>
    </source>
</evidence>
<keyword evidence="3" id="KW-0805">Transcription regulation</keyword>
<dbReference type="SUPFAM" id="SSF53383">
    <property type="entry name" value="PLP-dependent transferases"/>
    <property type="match status" value="1"/>
</dbReference>
<dbReference type="SMART" id="SM00345">
    <property type="entry name" value="HTH_GNTR"/>
    <property type="match status" value="1"/>
</dbReference>
<dbReference type="InterPro" id="IPR000524">
    <property type="entry name" value="Tscrpt_reg_HTH_GntR"/>
</dbReference>
<dbReference type="PANTHER" id="PTHR46577">
    <property type="entry name" value="HTH-TYPE TRANSCRIPTIONAL REGULATORY PROTEIN GABR"/>
    <property type="match status" value="1"/>
</dbReference>
<evidence type="ECO:0000256" key="5">
    <source>
        <dbReference type="ARBA" id="ARBA00023163"/>
    </source>
</evidence>
<dbReference type="InterPro" id="IPR004839">
    <property type="entry name" value="Aminotransferase_I/II_large"/>
</dbReference>
<evidence type="ECO:0000256" key="2">
    <source>
        <dbReference type="ARBA" id="ARBA00022898"/>
    </source>
</evidence>
<gene>
    <name evidence="7" type="ORF">KCG34_12630</name>
</gene>